<feature type="compositionally biased region" description="Basic and acidic residues" evidence="1">
    <location>
        <begin position="1"/>
        <end position="12"/>
    </location>
</feature>
<dbReference type="AlphaFoldDB" id="A0A2R5GFV3"/>
<feature type="compositionally biased region" description="Low complexity" evidence="1">
    <location>
        <begin position="116"/>
        <end position="126"/>
    </location>
</feature>
<feature type="compositionally biased region" description="Basic and acidic residues" evidence="1">
    <location>
        <begin position="294"/>
        <end position="303"/>
    </location>
</feature>
<feature type="compositionally biased region" description="Basic and acidic residues" evidence="1">
    <location>
        <begin position="149"/>
        <end position="161"/>
    </location>
</feature>
<reference evidence="2 3" key="1">
    <citation type="submission" date="2017-12" db="EMBL/GenBank/DDBJ databases">
        <title>Sequencing, de novo assembly and annotation of complete genome of a new Thraustochytrid species, strain FCC1311.</title>
        <authorList>
            <person name="Sedici K."/>
            <person name="Godart F."/>
            <person name="Aiese Cigliano R."/>
            <person name="Sanseverino W."/>
            <person name="Barakat M."/>
            <person name="Ortet P."/>
            <person name="Marechal E."/>
            <person name="Cagnac O."/>
            <person name="Amato A."/>
        </authorList>
    </citation>
    <scope>NUCLEOTIDE SEQUENCE [LARGE SCALE GENOMIC DNA]</scope>
</reference>
<dbReference type="Proteomes" id="UP000241890">
    <property type="component" value="Unassembled WGS sequence"/>
</dbReference>
<feature type="region of interest" description="Disordered" evidence="1">
    <location>
        <begin position="282"/>
        <end position="309"/>
    </location>
</feature>
<evidence type="ECO:0000313" key="2">
    <source>
        <dbReference type="EMBL" id="GBG29757.1"/>
    </source>
</evidence>
<evidence type="ECO:0000256" key="1">
    <source>
        <dbReference type="SAM" id="MobiDB-lite"/>
    </source>
</evidence>
<dbReference type="InParanoid" id="A0A2R5GFV3"/>
<name>A0A2R5GFV3_9STRA</name>
<comment type="caution">
    <text evidence="2">The sequence shown here is derived from an EMBL/GenBank/DDBJ whole genome shotgun (WGS) entry which is preliminary data.</text>
</comment>
<gene>
    <name evidence="2" type="ORF">FCC1311_059782</name>
</gene>
<organism evidence="2 3">
    <name type="scientific">Hondaea fermentalgiana</name>
    <dbReference type="NCBI Taxonomy" id="2315210"/>
    <lineage>
        <taxon>Eukaryota</taxon>
        <taxon>Sar</taxon>
        <taxon>Stramenopiles</taxon>
        <taxon>Bigyra</taxon>
        <taxon>Labyrinthulomycetes</taxon>
        <taxon>Thraustochytrida</taxon>
        <taxon>Thraustochytriidae</taxon>
        <taxon>Hondaea</taxon>
    </lineage>
</organism>
<evidence type="ECO:0000313" key="3">
    <source>
        <dbReference type="Proteomes" id="UP000241890"/>
    </source>
</evidence>
<keyword evidence="3" id="KW-1185">Reference proteome</keyword>
<feature type="compositionally biased region" description="Basic residues" evidence="1">
    <location>
        <begin position="246"/>
        <end position="265"/>
    </location>
</feature>
<dbReference type="EMBL" id="BEYU01000065">
    <property type="protein sequence ID" value="GBG29757.1"/>
    <property type="molecule type" value="Genomic_DNA"/>
</dbReference>
<feature type="region of interest" description="Disordered" evidence="1">
    <location>
        <begin position="1"/>
        <end position="46"/>
    </location>
</feature>
<feature type="region of interest" description="Disordered" evidence="1">
    <location>
        <begin position="114"/>
        <end position="208"/>
    </location>
</feature>
<accession>A0A2R5GFV3</accession>
<proteinExistence type="predicted"/>
<protein>
    <submittedName>
        <fullName evidence="2">Uncharacterized protein</fullName>
    </submittedName>
</protein>
<feature type="compositionally biased region" description="Basic and acidic residues" evidence="1">
    <location>
        <begin position="177"/>
        <end position="200"/>
    </location>
</feature>
<feature type="region of interest" description="Disordered" evidence="1">
    <location>
        <begin position="239"/>
        <end position="265"/>
    </location>
</feature>
<sequence>MDHIVPEIRGAESPRGNSADVRNDNAEGNADDTLTTNKKEFSSSGALEEVIQEKKELRLPGYLRSTKSAASSVRATYKLYDIESKIAQRRAAALFRQEPCKVKSVKAARANVHPQAAAEGIHEAAAQLQAADMQEEKDEGPTSAPSQAREQEQHEEQEKVPSRTRAVEPVTDIANSKGEKTATQDEQDAAKERTTAERPIEPMGSSPEELEGALFDKSVRALDQSIVVKKLEDEVKQANHRVTQVSKKKKKTRRKPWLAKGRGHRTQRRLNAITDENTMASMTNADPKTLGKTVDGESHKHTEAISLQI</sequence>